<name>A0ABV1GHB2_9FIRM</name>
<protein>
    <submittedName>
        <fullName evidence="1">Uncharacterized protein</fullName>
    </submittedName>
</protein>
<proteinExistence type="predicted"/>
<comment type="caution">
    <text evidence="1">The sequence shown here is derived from an EMBL/GenBank/DDBJ whole genome shotgun (WGS) entry which is preliminary data.</text>
</comment>
<gene>
    <name evidence="1" type="ORF">WMO24_12505</name>
</gene>
<dbReference type="Pfam" id="PF24716">
    <property type="entry name" value="WapI"/>
    <property type="match status" value="1"/>
</dbReference>
<dbReference type="EMBL" id="JBBMFA010000104">
    <property type="protein sequence ID" value="MEQ2521244.1"/>
    <property type="molecule type" value="Genomic_DNA"/>
</dbReference>
<dbReference type="Proteomes" id="UP001477672">
    <property type="component" value="Unassembled WGS sequence"/>
</dbReference>
<keyword evidence="2" id="KW-1185">Reference proteome</keyword>
<reference evidence="1 2" key="1">
    <citation type="submission" date="2024-03" db="EMBL/GenBank/DDBJ databases">
        <title>Human intestinal bacterial collection.</title>
        <authorList>
            <person name="Pauvert C."/>
            <person name="Hitch T.C.A."/>
            <person name="Clavel T."/>
        </authorList>
    </citation>
    <scope>NUCLEOTIDE SEQUENCE [LARGE SCALE GENOMIC DNA]</scope>
    <source>
        <strain evidence="1 2">CLA-JM-H11</strain>
    </source>
</reference>
<evidence type="ECO:0000313" key="2">
    <source>
        <dbReference type="Proteomes" id="UP001477672"/>
    </source>
</evidence>
<evidence type="ECO:0000313" key="1">
    <source>
        <dbReference type="EMBL" id="MEQ2521244.1"/>
    </source>
</evidence>
<accession>A0ABV1GHB2</accession>
<organism evidence="1 2">
    <name type="scientific">Ruthenibacterium intestinale</name>
    <dbReference type="NCBI Taxonomy" id="3133163"/>
    <lineage>
        <taxon>Bacteria</taxon>
        <taxon>Bacillati</taxon>
        <taxon>Bacillota</taxon>
        <taxon>Clostridia</taxon>
        <taxon>Eubacteriales</taxon>
        <taxon>Oscillospiraceae</taxon>
        <taxon>Ruthenibacterium</taxon>
    </lineage>
</organism>
<dbReference type="InterPro" id="IPR056510">
    <property type="entry name" value="WapI"/>
</dbReference>
<sequence length="134" mass="15413">MKHTLETDGFKLELQAKFFEEDEQYPVNATLQISVASGRFGGAACWDLDFRQLKEFVGQLMRLYQALKGEVRLCEAYKEDEFLAFVGDGKGHISVFGQLSSHFEDGFAQSLRFENQIDQTELGRFVRDLLREYA</sequence>
<dbReference type="RefSeq" id="WP_349216753.1">
    <property type="nucleotide sequence ID" value="NZ_JBBMFA010000104.1"/>
</dbReference>